<dbReference type="PROSITE" id="PS00518">
    <property type="entry name" value="ZF_RING_1"/>
    <property type="match status" value="1"/>
</dbReference>
<feature type="compositionally biased region" description="Low complexity" evidence="6">
    <location>
        <begin position="9"/>
        <end position="26"/>
    </location>
</feature>
<dbReference type="GO" id="GO:0000209">
    <property type="term" value="P:protein polyubiquitination"/>
    <property type="evidence" value="ECO:0007669"/>
    <property type="project" value="InterPro"/>
</dbReference>
<evidence type="ECO:0000256" key="5">
    <source>
        <dbReference type="PROSITE-ProRule" id="PRU00723"/>
    </source>
</evidence>
<dbReference type="InterPro" id="IPR001841">
    <property type="entry name" value="Znf_RING"/>
</dbReference>
<dbReference type="SMART" id="SM00356">
    <property type="entry name" value="ZnF_C3H1"/>
    <property type="match status" value="2"/>
</dbReference>
<dbReference type="OrthoDB" id="250836at2759"/>
<feature type="region of interest" description="Disordered" evidence="6">
    <location>
        <begin position="309"/>
        <end position="340"/>
    </location>
</feature>
<proteinExistence type="predicted"/>
<dbReference type="PANTHER" id="PTHR11224">
    <property type="entry name" value="MAKORIN-RELATED"/>
    <property type="match status" value="1"/>
</dbReference>
<dbReference type="SUPFAM" id="SSF90229">
    <property type="entry name" value="CCCH zinc finger"/>
    <property type="match status" value="1"/>
</dbReference>
<evidence type="ECO:0000256" key="2">
    <source>
        <dbReference type="ARBA" id="ARBA00022723"/>
    </source>
</evidence>
<feature type="compositionally biased region" description="Acidic residues" evidence="6">
    <location>
        <begin position="327"/>
        <end position="340"/>
    </location>
</feature>
<keyword evidence="1" id="KW-0808">Transferase</keyword>
<keyword evidence="2 5" id="KW-0479">Metal-binding</keyword>
<dbReference type="PANTHER" id="PTHR11224:SF10">
    <property type="entry name" value="IP09428P-RELATED"/>
    <property type="match status" value="1"/>
</dbReference>
<feature type="region of interest" description="Disordered" evidence="6">
    <location>
        <begin position="1"/>
        <end position="34"/>
    </location>
</feature>
<evidence type="ECO:0000259" key="7">
    <source>
        <dbReference type="PROSITE" id="PS50089"/>
    </source>
</evidence>
<feature type="zinc finger region" description="C3H1-type" evidence="5">
    <location>
        <begin position="193"/>
        <end position="227"/>
    </location>
</feature>
<dbReference type="Gene3D" id="1.20.120.1350">
    <property type="entry name" value="Pneumovirus matrix protein 2 (M2), zinc-binding domain"/>
    <property type="match status" value="1"/>
</dbReference>
<keyword evidence="3 5" id="KW-0863">Zinc-finger</keyword>
<dbReference type="InterPro" id="IPR018957">
    <property type="entry name" value="Znf_C3HC4_RING-type"/>
</dbReference>
<dbReference type="CDD" id="cd16521">
    <property type="entry name" value="RING-HC_MKRN"/>
    <property type="match status" value="1"/>
</dbReference>
<gene>
    <name evidence="9" type="ORF">P167DRAFT_182666</name>
</gene>
<dbReference type="GO" id="GO:0061630">
    <property type="term" value="F:ubiquitin protein ligase activity"/>
    <property type="evidence" value="ECO:0007669"/>
    <property type="project" value="InterPro"/>
</dbReference>
<evidence type="ECO:0000256" key="6">
    <source>
        <dbReference type="SAM" id="MobiDB-lite"/>
    </source>
</evidence>
<dbReference type="Pfam" id="PF00642">
    <property type="entry name" value="zf-CCCH"/>
    <property type="match status" value="1"/>
</dbReference>
<dbReference type="PROSITE" id="PS50089">
    <property type="entry name" value="ZF_RING_2"/>
    <property type="match status" value="1"/>
</dbReference>
<dbReference type="Pfam" id="PF00097">
    <property type="entry name" value="zf-C3HC4"/>
    <property type="match status" value="1"/>
</dbReference>
<feature type="zinc finger region" description="C3H1-type" evidence="5">
    <location>
        <begin position="40"/>
        <end position="67"/>
    </location>
</feature>
<sequence length="340" mass="37162">MPDEPGPYSPTAAPFTPSSSTSASTFKGATPEIGERVNLPPSSVPCRFFLKGYCSRGSTCWYAHDVAAVPGVKDVVINTTAVVDEKGKCLASAADDKTDTEECCAICFEVPSTYGLLTNCDHVFCLSCIRSWRSSGSSNNNAPSPFPPGAPDDLHKTSKTCPLCRVRSKFIVPSSILPTATSKETIVQRYLDKLTTIPCRYFHDSLKTRPRPFCPFGNDCHYSHDAYIFSERELASHRRSRRCRGGGSAGTIGRAQTQALIEMILEGDGVEWGAVGEGVWDVGELLGVLGEIGEEEVFFRVDDGEGRTRWMDAPQGGRARGRRWDGGDIEDHEDPEDLMY</sequence>
<dbReference type="InterPro" id="IPR036855">
    <property type="entry name" value="Znf_CCCH_sf"/>
</dbReference>
<dbReference type="STRING" id="1392247.A0A3N4KRN1"/>
<dbReference type="SMART" id="SM00184">
    <property type="entry name" value="RING"/>
    <property type="match status" value="1"/>
</dbReference>
<dbReference type="InterPro" id="IPR017907">
    <property type="entry name" value="Znf_RING_CS"/>
</dbReference>
<evidence type="ECO:0000256" key="1">
    <source>
        <dbReference type="ARBA" id="ARBA00022679"/>
    </source>
</evidence>
<evidence type="ECO:0000313" key="9">
    <source>
        <dbReference type="EMBL" id="RPB11952.1"/>
    </source>
</evidence>
<evidence type="ECO:0000256" key="4">
    <source>
        <dbReference type="ARBA" id="ARBA00022833"/>
    </source>
</evidence>
<name>A0A3N4KRN1_9PEZI</name>
<dbReference type="InterPro" id="IPR000571">
    <property type="entry name" value="Znf_CCCH"/>
</dbReference>
<accession>A0A3N4KRN1</accession>
<reference evidence="9 10" key="1">
    <citation type="journal article" date="2018" name="Nat. Ecol. Evol.">
        <title>Pezizomycetes genomes reveal the molecular basis of ectomycorrhizal truffle lifestyle.</title>
        <authorList>
            <person name="Murat C."/>
            <person name="Payen T."/>
            <person name="Noel B."/>
            <person name="Kuo A."/>
            <person name="Morin E."/>
            <person name="Chen J."/>
            <person name="Kohler A."/>
            <person name="Krizsan K."/>
            <person name="Balestrini R."/>
            <person name="Da Silva C."/>
            <person name="Montanini B."/>
            <person name="Hainaut M."/>
            <person name="Levati E."/>
            <person name="Barry K.W."/>
            <person name="Belfiori B."/>
            <person name="Cichocki N."/>
            <person name="Clum A."/>
            <person name="Dockter R.B."/>
            <person name="Fauchery L."/>
            <person name="Guy J."/>
            <person name="Iotti M."/>
            <person name="Le Tacon F."/>
            <person name="Lindquist E.A."/>
            <person name="Lipzen A."/>
            <person name="Malagnac F."/>
            <person name="Mello A."/>
            <person name="Molinier V."/>
            <person name="Miyauchi S."/>
            <person name="Poulain J."/>
            <person name="Riccioni C."/>
            <person name="Rubini A."/>
            <person name="Sitrit Y."/>
            <person name="Splivallo R."/>
            <person name="Traeger S."/>
            <person name="Wang M."/>
            <person name="Zifcakova L."/>
            <person name="Wipf D."/>
            <person name="Zambonelli A."/>
            <person name="Paolocci F."/>
            <person name="Nowrousian M."/>
            <person name="Ottonello S."/>
            <person name="Baldrian P."/>
            <person name="Spatafora J.W."/>
            <person name="Henrissat B."/>
            <person name="Nagy L.G."/>
            <person name="Aury J.M."/>
            <person name="Wincker P."/>
            <person name="Grigoriev I.V."/>
            <person name="Bonfante P."/>
            <person name="Martin F.M."/>
        </authorList>
    </citation>
    <scope>NUCLEOTIDE SEQUENCE [LARGE SCALE GENOMIC DNA]</scope>
    <source>
        <strain evidence="9 10">CCBAS932</strain>
    </source>
</reference>
<organism evidence="9 10">
    <name type="scientific">Morchella conica CCBAS932</name>
    <dbReference type="NCBI Taxonomy" id="1392247"/>
    <lineage>
        <taxon>Eukaryota</taxon>
        <taxon>Fungi</taxon>
        <taxon>Dikarya</taxon>
        <taxon>Ascomycota</taxon>
        <taxon>Pezizomycotina</taxon>
        <taxon>Pezizomycetes</taxon>
        <taxon>Pezizales</taxon>
        <taxon>Morchellaceae</taxon>
        <taxon>Morchella</taxon>
    </lineage>
</organism>
<evidence type="ECO:0000259" key="8">
    <source>
        <dbReference type="PROSITE" id="PS50103"/>
    </source>
</evidence>
<feature type="domain" description="RING-type" evidence="7">
    <location>
        <begin position="104"/>
        <end position="165"/>
    </location>
</feature>
<dbReference type="GO" id="GO:0008270">
    <property type="term" value="F:zinc ion binding"/>
    <property type="evidence" value="ECO:0007669"/>
    <property type="project" value="UniProtKB-KW"/>
</dbReference>
<dbReference type="PROSITE" id="PS50103">
    <property type="entry name" value="ZF_C3H1"/>
    <property type="match status" value="2"/>
</dbReference>
<keyword evidence="4 5" id="KW-0862">Zinc</keyword>
<dbReference type="AlphaFoldDB" id="A0A3N4KRN1"/>
<evidence type="ECO:0000256" key="3">
    <source>
        <dbReference type="ARBA" id="ARBA00022771"/>
    </source>
</evidence>
<dbReference type="InterPro" id="IPR045072">
    <property type="entry name" value="MKRN-like"/>
</dbReference>
<protein>
    <submittedName>
        <fullName evidence="9">Uncharacterized protein</fullName>
    </submittedName>
</protein>
<dbReference type="Proteomes" id="UP000277580">
    <property type="component" value="Unassembled WGS sequence"/>
</dbReference>
<keyword evidence="10" id="KW-1185">Reference proteome</keyword>
<feature type="domain" description="C3H1-type" evidence="8">
    <location>
        <begin position="40"/>
        <end position="67"/>
    </location>
</feature>
<evidence type="ECO:0000313" key="10">
    <source>
        <dbReference type="Proteomes" id="UP000277580"/>
    </source>
</evidence>
<dbReference type="InParanoid" id="A0A3N4KRN1"/>
<dbReference type="InterPro" id="IPR013083">
    <property type="entry name" value="Znf_RING/FYVE/PHD"/>
</dbReference>
<feature type="domain" description="C3H1-type" evidence="8">
    <location>
        <begin position="193"/>
        <end position="227"/>
    </location>
</feature>
<dbReference type="Gene3D" id="3.30.40.10">
    <property type="entry name" value="Zinc/RING finger domain, C3HC4 (zinc finger)"/>
    <property type="match status" value="1"/>
</dbReference>
<dbReference type="SUPFAM" id="SSF57850">
    <property type="entry name" value="RING/U-box"/>
    <property type="match status" value="1"/>
</dbReference>
<dbReference type="EMBL" id="ML119132">
    <property type="protein sequence ID" value="RPB11952.1"/>
    <property type="molecule type" value="Genomic_DNA"/>
</dbReference>